<evidence type="ECO:0000313" key="8">
    <source>
        <dbReference type="EMBL" id="QJP99506.1"/>
    </source>
</evidence>
<dbReference type="AlphaFoldDB" id="A0A6M3ZLQ5"/>
<feature type="transmembrane region" description="Helical" evidence="6">
    <location>
        <begin position="260"/>
        <end position="279"/>
    </location>
</feature>
<dbReference type="InterPro" id="IPR050638">
    <property type="entry name" value="AA-Vitamin_Transporters"/>
</dbReference>
<proteinExistence type="inferred from homology"/>
<evidence type="ECO:0000256" key="6">
    <source>
        <dbReference type="SAM" id="Phobius"/>
    </source>
</evidence>
<evidence type="ECO:0000256" key="3">
    <source>
        <dbReference type="ARBA" id="ARBA00022692"/>
    </source>
</evidence>
<organism evidence="8 9">
    <name type="scientific">Herbaspirillum rubrisubalbicans Os34</name>
    <dbReference type="NCBI Taxonomy" id="1235827"/>
    <lineage>
        <taxon>Bacteria</taxon>
        <taxon>Pseudomonadati</taxon>
        <taxon>Pseudomonadota</taxon>
        <taxon>Betaproteobacteria</taxon>
        <taxon>Burkholderiales</taxon>
        <taxon>Oxalobacteraceae</taxon>
        <taxon>Herbaspirillum</taxon>
    </lineage>
</organism>
<evidence type="ECO:0000256" key="1">
    <source>
        <dbReference type="ARBA" id="ARBA00004141"/>
    </source>
</evidence>
<reference evidence="8 9" key="1">
    <citation type="journal article" date="2012" name="J. Bacteriol.">
        <title>Genome sequence of the pathogenic Herbaspirillum seropedicae strain Os34, isolated from rice roots.</title>
        <authorList>
            <person name="Ye W."/>
            <person name="Ye S."/>
            <person name="Liu J."/>
            <person name="Chang S."/>
            <person name="Chen M."/>
            <person name="Zhu B."/>
            <person name="Guo L."/>
            <person name="An Q."/>
        </authorList>
    </citation>
    <scope>NUCLEOTIDE SEQUENCE [LARGE SCALE GENOMIC DNA]</scope>
    <source>
        <strain evidence="8 9">Os34</strain>
    </source>
</reference>
<accession>A0A6M3ZLQ5</accession>
<dbReference type="GO" id="GO:0016020">
    <property type="term" value="C:membrane"/>
    <property type="evidence" value="ECO:0007669"/>
    <property type="project" value="UniProtKB-SubCell"/>
</dbReference>
<feature type="transmembrane region" description="Helical" evidence="6">
    <location>
        <begin position="136"/>
        <end position="154"/>
    </location>
</feature>
<comment type="similarity">
    <text evidence="2">Belongs to the EamA transporter family.</text>
</comment>
<evidence type="ECO:0000256" key="2">
    <source>
        <dbReference type="ARBA" id="ARBA00007362"/>
    </source>
</evidence>
<dbReference type="Pfam" id="PF00892">
    <property type="entry name" value="EamA"/>
    <property type="match status" value="2"/>
</dbReference>
<evidence type="ECO:0000256" key="5">
    <source>
        <dbReference type="ARBA" id="ARBA00023136"/>
    </source>
</evidence>
<gene>
    <name evidence="8" type="ORF">C798_04490</name>
</gene>
<dbReference type="PANTHER" id="PTHR32322:SF2">
    <property type="entry name" value="EAMA DOMAIN-CONTAINING PROTEIN"/>
    <property type="match status" value="1"/>
</dbReference>
<keyword evidence="5 6" id="KW-0472">Membrane</keyword>
<feature type="transmembrane region" description="Helical" evidence="6">
    <location>
        <begin position="166"/>
        <end position="186"/>
    </location>
</feature>
<feature type="transmembrane region" description="Helical" evidence="6">
    <location>
        <begin position="21"/>
        <end position="43"/>
    </location>
</feature>
<comment type="subcellular location">
    <subcellularLocation>
        <location evidence="1">Membrane</location>
        <topology evidence="1">Multi-pass membrane protein</topology>
    </subcellularLocation>
</comment>
<dbReference type="InterPro" id="IPR037185">
    <property type="entry name" value="EmrE-like"/>
</dbReference>
<sequence>MITTSSTSLRSGQAVPATRSTIGLFIFVVLAWSLNWVVMKLAVHDIAPLWAITMRTALAAILLFPILYLNRQLILPPRSDYPVVVSISLFHMVGFAALMTLGLTHISAGRAIVLGYTTPLWVAPAAVVFLKEKMSIREMLGMVIGIGGLLLLVGSNASDWRSKDAIWGNVLPLLASLSWSVSIIYTRAHRWTATPLQLMPWQCLLATVVLSGLALGLEGLPPTRVSSVTALALAYNGVIGTALGFWAMTVVNRRVPATTSALGVLATPILGIGIAAVVLGERIELVLILSALVIVIGLFVGRQAPH</sequence>
<feature type="transmembrane region" description="Helical" evidence="6">
    <location>
        <begin position="49"/>
        <end position="69"/>
    </location>
</feature>
<keyword evidence="4 6" id="KW-1133">Transmembrane helix</keyword>
<name>A0A6M3ZLQ5_9BURK</name>
<evidence type="ECO:0000313" key="9">
    <source>
        <dbReference type="Proteomes" id="UP000501648"/>
    </source>
</evidence>
<feature type="transmembrane region" description="Helical" evidence="6">
    <location>
        <begin position="285"/>
        <end position="301"/>
    </location>
</feature>
<dbReference type="Proteomes" id="UP000501648">
    <property type="component" value="Chromosome"/>
</dbReference>
<dbReference type="InterPro" id="IPR000620">
    <property type="entry name" value="EamA_dom"/>
</dbReference>
<feature type="transmembrane region" description="Helical" evidence="6">
    <location>
        <begin position="198"/>
        <end position="217"/>
    </location>
</feature>
<feature type="transmembrane region" description="Helical" evidence="6">
    <location>
        <begin position="108"/>
        <end position="129"/>
    </location>
</feature>
<feature type="domain" description="EamA" evidence="7">
    <location>
        <begin position="21"/>
        <end position="153"/>
    </location>
</feature>
<keyword evidence="3 6" id="KW-0812">Transmembrane</keyword>
<evidence type="ECO:0000256" key="4">
    <source>
        <dbReference type="ARBA" id="ARBA00022989"/>
    </source>
</evidence>
<feature type="domain" description="EamA" evidence="7">
    <location>
        <begin position="167"/>
        <end position="300"/>
    </location>
</feature>
<feature type="transmembrane region" description="Helical" evidence="6">
    <location>
        <begin position="229"/>
        <end position="248"/>
    </location>
</feature>
<dbReference type="PANTHER" id="PTHR32322">
    <property type="entry name" value="INNER MEMBRANE TRANSPORTER"/>
    <property type="match status" value="1"/>
</dbReference>
<evidence type="ECO:0000259" key="7">
    <source>
        <dbReference type="Pfam" id="PF00892"/>
    </source>
</evidence>
<feature type="transmembrane region" description="Helical" evidence="6">
    <location>
        <begin position="81"/>
        <end position="102"/>
    </location>
</feature>
<dbReference type="SUPFAM" id="SSF103481">
    <property type="entry name" value="Multidrug resistance efflux transporter EmrE"/>
    <property type="match status" value="2"/>
</dbReference>
<dbReference type="EMBL" id="CP008956">
    <property type="protein sequence ID" value="QJP99506.1"/>
    <property type="molecule type" value="Genomic_DNA"/>
</dbReference>
<protein>
    <submittedName>
        <fullName evidence="8">EamA/RhaT family transporter</fullName>
    </submittedName>
</protein>